<keyword evidence="5" id="KW-1185">Reference proteome</keyword>
<dbReference type="Gene3D" id="3.40.50.10890">
    <property type="match status" value="1"/>
</dbReference>
<dbReference type="Pfam" id="PF07521">
    <property type="entry name" value="RMMBL"/>
    <property type="match status" value="1"/>
</dbReference>
<gene>
    <name evidence="4" type="ORF">D6C00_04585</name>
</gene>
<dbReference type="InterPro" id="IPR011108">
    <property type="entry name" value="RMMBL"/>
</dbReference>
<name>A0A426QHQ3_9GAMM</name>
<evidence type="ECO:0000256" key="1">
    <source>
        <dbReference type="ARBA" id="ARBA00022801"/>
    </source>
</evidence>
<dbReference type="SUPFAM" id="SSF56281">
    <property type="entry name" value="Metallo-hydrolase/oxidoreductase"/>
    <property type="match status" value="1"/>
</dbReference>
<reference evidence="4 5" key="1">
    <citation type="journal article" date="2010" name="Int. J. Syst. Evol. Microbiol.">
        <title>Thiohalobacter thiocyanaticus gen. nov., sp. nov., a moderately halophilic, sulfur-oxidizing gammaproteobacterium from hypersaline lakes, that utilizes thiocyanate.</title>
        <authorList>
            <person name="Sorokin D.Y."/>
            <person name="Kovaleva O.L."/>
            <person name="Tourova T.P."/>
            <person name="Muyzer G."/>
        </authorList>
    </citation>
    <scope>NUCLEOTIDE SEQUENCE [LARGE SCALE GENOMIC DNA]</scope>
    <source>
        <strain evidence="4 5">Hrh1</strain>
    </source>
</reference>
<sequence>MQVKCFGAAGEVTGSCVLLDTGRHRLLLDCGLFQGSRRDEERNREDFPFPLDSIDAVILSHAHLDHSGRIPLLIKAGYTGPVYAHAATRDLCRIMLKDSGYLNEKDAQWENRKRQRKGLKPVEPIYTLEEAKQSMRAFRTLGYDERRRILPGVHLRLRDAGHILGSAILELELETDGTRRRLVYTGDLGHRGAPILRDPARVEAADQVIMESTYGDRSHRGWEATWKEMAEVLDSAVAGGGNVMVPAFAVGRTQELLYAMQMNYRDWGMDRWQIFLDSPMAIEATRVYSRHVDLYDAEARAGHARHDGLFDLPNLRMTRTANQSMAINRIRSGAIIIAGSGMCTGGRIKHHFKHNLWRSDSHVLMVGFQARGTLGRQLVDGAQHVRLWGETIRVGAQIHTIGGLSAHADQAGLLEWYEAIPGRPPVILVHGEEEPRECLAGALRERGAKVRLPQRGETLDL</sequence>
<feature type="domain" description="Metallo-beta-lactamase" evidence="2">
    <location>
        <begin position="13"/>
        <end position="241"/>
    </location>
</feature>
<accession>A0A426QHQ3</accession>
<keyword evidence="1 4" id="KW-0378">Hydrolase</keyword>
<feature type="domain" description="Beta-Casp" evidence="3">
    <location>
        <begin position="253"/>
        <end position="378"/>
    </location>
</feature>
<dbReference type="GO" id="GO:0016787">
    <property type="term" value="F:hydrolase activity"/>
    <property type="evidence" value="ECO:0007669"/>
    <property type="project" value="UniProtKB-KW"/>
</dbReference>
<dbReference type="SMART" id="SM01027">
    <property type="entry name" value="Beta-Casp"/>
    <property type="match status" value="1"/>
</dbReference>
<dbReference type="InterPro" id="IPR050698">
    <property type="entry name" value="MBL"/>
</dbReference>
<evidence type="ECO:0000259" key="2">
    <source>
        <dbReference type="SMART" id="SM00849"/>
    </source>
</evidence>
<dbReference type="EMBL" id="QZMU01000001">
    <property type="protein sequence ID" value="RRQ21295.1"/>
    <property type="molecule type" value="Genomic_DNA"/>
</dbReference>
<dbReference type="RefSeq" id="WP_125180511.1">
    <property type="nucleotide sequence ID" value="NZ_QZMU01000001.1"/>
</dbReference>
<comment type="caution">
    <text evidence="4">The sequence shown here is derived from an EMBL/GenBank/DDBJ whole genome shotgun (WGS) entry which is preliminary data.</text>
</comment>
<organism evidence="4 5">
    <name type="scientific">Thiohalobacter thiocyanaticus</name>
    <dbReference type="NCBI Taxonomy" id="585455"/>
    <lineage>
        <taxon>Bacteria</taxon>
        <taxon>Pseudomonadati</taxon>
        <taxon>Pseudomonadota</taxon>
        <taxon>Gammaproteobacteria</taxon>
        <taxon>Thiohalobacterales</taxon>
        <taxon>Thiohalobacteraceae</taxon>
        <taxon>Thiohalobacter</taxon>
    </lineage>
</organism>
<dbReference type="PANTHER" id="PTHR11203:SF37">
    <property type="entry name" value="INTEGRATOR COMPLEX SUBUNIT 11"/>
    <property type="match status" value="1"/>
</dbReference>
<dbReference type="Gene3D" id="3.60.15.10">
    <property type="entry name" value="Ribonuclease Z/Hydroxyacylglutathione hydrolase-like"/>
    <property type="match status" value="1"/>
</dbReference>
<evidence type="ECO:0000313" key="4">
    <source>
        <dbReference type="EMBL" id="RRQ21295.1"/>
    </source>
</evidence>
<dbReference type="OrthoDB" id="9803916at2"/>
<dbReference type="Pfam" id="PF00753">
    <property type="entry name" value="Lactamase_B"/>
    <property type="match status" value="1"/>
</dbReference>
<dbReference type="SMART" id="SM00849">
    <property type="entry name" value="Lactamase_B"/>
    <property type="match status" value="1"/>
</dbReference>
<dbReference type="InterPro" id="IPR022712">
    <property type="entry name" value="Beta_Casp"/>
</dbReference>
<dbReference type="GO" id="GO:0004521">
    <property type="term" value="F:RNA endonuclease activity"/>
    <property type="evidence" value="ECO:0007669"/>
    <property type="project" value="TreeGrafter"/>
</dbReference>
<dbReference type="Pfam" id="PF10996">
    <property type="entry name" value="Beta-Casp"/>
    <property type="match status" value="1"/>
</dbReference>
<dbReference type="Proteomes" id="UP000287798">
    <property type="component" value="Unassembled WGS sequence"/>
</dbReference>
<dbReference type="PANTHER" id="PTHR11203">
    <property type="entry name" value="CLEAVAGE AND POLYADENYLATION SPECIFICITY FACTOR FAMILY MEMBER"/>
    <property type="match status" value="1"/>
</dbReference>
<dbReference type="AlphaFoldDB" id="A0A426QHQ3"/>
<evidence type="ECO:0000259" key="3">
    <source>
        <dbReference type="SMART" id="SM01027"/>
    </source>
</evidence>
<dbReference type="CDD" id="cd16295">
    <property type="entry name" value="TTHA0252-CPSF-like_MBL-fold"/>
    <property type="match status" value="1"/>
</dbReference>
<protein>
    <submittedName>
        <fullName evidence="4">MBL fold metallo-hydrolase</fullName>
    </submittedName>
</protein>
<evidence type="ECO:0000313" key="5">
    <source>
        <dbReference type="Proteomes" id="UP000287798"/>
    </source>
</evidence>
<dbReference type="InterPro" id="IPR036866">
    <property type="entry name" value="RibonucZ/Hydroxyglut_hydro"/>
</dbReference>
<dbReference type="InterPro" id="IPR001279">
    <property type="entry name" value="Metallo-B-lactamas"/>
</dbReference>
<proteinExistence type="predicted"/>